<dbReference type="InterPro" id="IPR052959">
    <property type="entry name" value="Inner_membrane_assoc"/>
</dbReference>
<dbReference type="PANTHER" id="PTHR38598:SF1">
    <property type="entry name" value="INNER MEMBRANE PROTEIN YJCH"/>
    <property type="match status" value="1"/>
</dbReference>
<dbReference type="EMBL" id="CP062805">
    <property type="protein sequence ID" value="QOT81826.1"/>
    <property type="molecule type" value="Genomic_DNA"/>
</dbReference>
<dbReference type="GeneID" id="98406429"/>
<dbReference type="AlphaFoldDB" id="A0A643G4G6"/>
<geneLocation type="plasmid" evidence="1 2">
    <name>pRK1-1</name>
</geneLocation>
<dbReference type="Pfam" id="PF04341">
    <property type="entry name" value="DUF485"/>
    <property type="match status" value="1"/>
</dbReference>
<dbReference type="Proteomes" id="UP000397656">
    <property type="component" value="Plasmid pRK1-1"/>
</dbReference>
<dbReference type="PANTHER" id="PTHR38598">
    <property type="entry name" value="INNER MEMBRANE PROTEIN YJCH"/>
    <property type="match status" value="1"/>
</dbReference>
<organism evidence="1 2">
    <name type="scientific">Cupriavidus basilensis</name>
    <dbReference type="NCBI Taxonomy" id="68895"/>
    <lineage>
        <taxon>Bacteria</taxon>
        <taxon>Pseudomonadati</taxon>
        <taxon>Pseudomonadota</taxon>
        <taxon>Betaproteobacteria</taxon>
        <taxon>Burkholderiales</taxon>
        <taxon>Burkholderiaceae</taxon>
        <taxon>Cupriavidus</taxon>
    </lineage>
</organism>
<sequence length="119" mass="13375">MTHTAPFPSAPGLARIDGSVDPHPMLRQPRFERLHRARRAFSWTLTAVMLLVYFGFILTLAFRPDLLAVPLTPGQPMTVGIPIGFGMFAFTFAMVAVYVYRSNTVYDKMIDEIRQGEPS</sequence>
<evidence type="ECO:0000313" key="2">
    <source>
        <dbReference type="Proteomes" id="UP000397656"/>
    </source>
</evidence>
<keyword evidence="1" id="KW-0614">Plasmid</keyword>
<reference evidence="1 2" key="1">
    <citation type="submission" date="2020-10" db="EMBL/GenBank/DDBJ databases">
        <title>Complete genome sequence of Cupriavidus basilensis CCUG 49340T.</title>
        <authorList>
            <person name="Salva-Serra F."/>
            <person name="Donoso R.A."/>
            <person name="Cho K.H."/>
            <person name="Yoo J.A."/>
            <person name="Lee K."/>
            <person name="Yoon S.-H."/>
            <person name="Perez-Pantoja D."/>
            <person name="Moore E.R.B."/>
        </authorList>
    </citation>
    <scope>NUCLEOTIDE SEQUENCE [LARGE SCALE GENOMIC DNA]</scope>
    <source>
        <strain evidence="2">CCUG 49340</strain>
        <plasmid evidence="1 2">pRK1-1</plasmid>
    </source>
</reference>
<protein>
    <submittedName>
        <fullName evidence="1">DUF485 domain-containing protein</fullName>
    </submittedName>
</protein>
<dbReference type="RefSeq" id="WP_058697550.1">
    <property type="nucleotide sequence ID" value="NZ_CP062805.1"/>
</dbReference>
<evidence type="ECO:0000313" key="1">
    <source>
        <dbReference type="EMBL" id="QOT81826.1"/>
    </source>
</evidence>
<dbReference type="InterPro" id="IPR007436">
    <property type="entry name" value="DUF485"/>
</dbReference>
<name>A0A643G4G6_9BURK</name>
<dbReference type="GO" id="GO:0005886">
    <property type="term" value="C:plasma membrane"/>
    <property type="evidence" value="ECO:0007669"/>
    <property type="project" value="TreeGrafter"/>
</dbReference>
<accession>A0A643G4G6</accession>
<proteinExistence type="predicted"/>
<gene>
    <name evidence="1" type="ORF">F7R26_036260</name>
</gene>